<evidence type="ECO:0000256" key="9">
    <source>
        <dbReference type="ARBA" id="ARBA00022840"/>
    </source>
</evidence>
<feature type="transmembrane region" description="Helical" evidence="12">
    <location>
        <begin position="38"/>
        <end position="59"/>
    </location>
</feature>
<dbReference type="GO" id="GO:0005524">
    <property type="term" value="F:ATP binding"/>
    <property type="evidence" value="ECO:0007669"/>
    <property type="project" value="UniProtKB-KW"/>
</dbReference>
<dbReference type="EC" id="2.7.13.3" evidence="3"/>
<keyword evidence="11 12" id="KW-0472">Membrane</keyword>
<evidence type="ECO:0000313" key="15">
    <source>
        <dbReference type="EMBL" id="REI24455.1"/>
    </source>
</evidence>
<dbReference type="Pfam" id="PF00672">
    <property type="entry name" value="HAMP"/>
    <property type="match status" value="1"/>
</dbReference>
<feature type="domain" description="HAMP" evidence="14">
    <location>
        <begin position="65"/>
        <end position="112"/>
    </location>
</feature>
<dbReference type="InterPro" id="IPR004358">
    <property type="entry name" value="Sig_transdc_His_kin-like_C"/>
</dbReference>
<comment type="catalytic activity">
    <reaction evidence="1">
        <text>ATP + protein L-histidine = ADP + protein N-phospho-L-histidine.</text>
        <dbReference type="EC" id="2.7.13.3"/>
    </reaction>
</comment>
<organism evidence="15 16">
    <name type="scientific">Staphylococcus felis</name>
    <dbReference type="NCBI Taxonomy" id="46127"/>
    <lineage>
        <taxon>Bacteria</taxon>
        <taxon>Bacillati</taxon>
        <taxon>Bacillota</taxon>
        <taxon>Bacilli</taxon>
        <taxon>Bacillales</taxon>
        <taxon>Staphylococcaceae</taxon>
        <taxon>Staphylococcus</taxon>
    </lineage>
</organism>
<dbReference type="InterPro" id="IPR036890">
    <property type="entry name" value="HATPase_C_sf"/>
</dbReference>
<evidence type="ECO:0000313" key="16">
    <source>
        <dbReference type="Proteomes" id="UP000256337"/>
    </source>
</evidence>
<evidence type="ECO:0000256" key="7">
    <source>
        <dbReference type="ARBA" id="ARBA00022741"/>
    </source>
</evidence>
<feature type="domain" description="Histidine kinase" evidence="13">
    <location>
        <begin position="127"/>
        <end position="344"/>
    </location>
</feature>
<dbReference type="Proteomes" id="UP000256337">
    <property type="component" value="Unassembled WGS sequence"/>
</dbReference>
<evidence type="ECO:0000256" key="3">
    <source>
        <dbReference type="ARBA" id="ARBA00012438"/>
    </source>
</evidence>
<dbReference type="CDD" id="cd00082">
    <property type="entry name" value="HisKA"/>
    <property type="match status" value="1"/>
</dbReference>
<keyword evidence="12" id="KW-1133">Transmembrane helix</keyword>
<dbReference type="GO" id="GO:0016036">
    <property type="term" value="P:cellular response to phosphate starvation"/>
    <property type="evidence" value="ECO:0007669"/>
    <property type="project" value="TreeGrafter"/>
</dbReference>
<evidence type="ECO:0000256" key="2">
    <source>
        <dbReference type="ARBA" id="ARBA00004651"/>
    </source>
</evidence>
<dbReference type="InterPro" id="IPR003661">
    <property type="entry name" value="HisK_dim/P_dom"/>
</dbReference>
<comment type="caution">
    <text evidence="15">The sequence shown here is derived from an EMBL/GenBank/DDBJ whole genome shotgun (WGS) entry which is preliminary data.</text>
</comment>
<dbReference type="SMART" id="SM00304">
    <property type="entry name" value="HAMP"/>
    <property type="match status" value="1"/>
</dbReference>
<dbReference type="PROSITE" id="PS50109">
    <property type="entry name" value="HIS_KIN"/>
    <property type="match status" value="1"/>
</dbReference>
<sequence length="350" mass="39937">MTLRRQLIFSFCLTITITTFLLYTLYKLMWFDGRFTIFLTLCSLLSAMVTLIIGMFLTVPTIKKIEKLNNKTKRIANGQFDNESLNIRTPQEIKQLSESFELMVIKLQEQMNVIKDEQEEKINLVQNLAHDLKTPLASIKSYSEGLKDGVISGDEETQQAYCVLIEQADRLSRMFDELTDVMTVNSQESEQTMIHMDQLLIPIFEAYAHRLQSDARELDVDMAETIQPFLQDKEAIERIIMNLIDNAIKFSKPGTPIDIRVTEDEDEVISIAITDKGIGIPKNDIQNIFERTFRVENSRHKDTGGSGLGLYIANTLALQIHGRIDVESEIGKGTTMTLYFPANRNVPQTK</sequence>
<protein>
    <recommendedName>
        <fullName evidence="3">histidine kinase</fullName>
        <ecNumber evidence="3">2.7.13.3</ecNumber>
    </recommendedName>
</protein>
<dbReference type="PROSITE" id="PS50885">
    <property type="entry name" value="HAMP"/>
    <property type="match status" value="1"/>
</dbReference>
<keyword evidence="12" id="KW-0812">Transmembrane</keyword>
<dbReference type="Gene3D" id="3.30.565.10">
    <property type="entry name" value="Histidine kinase-like ATPase, C-terminal domain"/>
    <property type="match status" value="1"/>
</dbReference>
<dbReference type="InterPro" id="IPR005467">
    <property type="entry name" value="His_kinase_dom"/>
</dbReference>
<dbReference type="GO" id="GO:0005886">
    <property type="term" value="C:plasma membrane"/>
    <property type="evidence" value="ECO:0007669"/>
    <property type="project" value="UniProtKB-SubCell"/>
</dbReference>
<dbReference type="CDD" id="cd06225">
    <property type="entry name" value="HAMP"/>
    <property type="match status" value="1"/>
</dbReference>
<dbReference type="InterPro" id="IPR036097">
    <property type="entry name" value="HisK_dim/P_sf"/>
</dbReference>
<accession>A0AAX1RYI5</accession>
<dbReference type="InterPro" id="IPR003660">
    <property type="entry name" value="HAMP_dom"/>
</dbReference>
<gene>
    <name evidence="15" type="ORF">DOS76_02035</name>
</gene>
<comment type="subcellular location">
    <subcellularLocation>
        <location evidence="2">Cell membrane</location>
        <topology evidence="2">Multi-pass membrane protein</topology>
    </subcellularLocation>
</comment>
<evidence type="ECO:0000256" key="12">
    <source>
        <dbReference type="SAM" id="Phobius"/>
    </source>
</evidence>
<keyword evidence="6" id="KW-0808">Transferase</keyword>
<name>A0AAX1RYI5_9STAP</name>
<dbReference type="AlphaFoldDB" id="A0AAX1RYI5"/>
<keyword evidence="5" id="KW-0597">Phosphoprotein</keyword>
<dbReference type="PRINTS" id="PR00344">
    <property type="entry name" value="BCTRLSENSOR"/>
</dbReference>
<evidence type="ECO:0000256" key="10">
    <source>
        <dbReference type="ARBA" id="ARBA00023012"/>
    </source>
</evidence>
<dbReference type="SMART" id="SM00388">
    <property type="entry name" value="HisKA"/>
    <property type="match status" value="1"/>
</dbReference>
<dbReference type="Gene3D" id="6.10.340.10">
    <property type="match status" value="1"/>
</dbReference>
<keyword evidence="9" id="KW-0067">ATP-binding</keyword>
<evidence type="ECO:0000256" key="6">
    <source>
        <dbReference type="ARBA" id="ARBA00022679"/>
    </source>
</evidence>
<dbReference type="PANTHER" id="PTHR45453">
    <property type="entry name" value="PHOSPHATE REGULON SENSOR PROTEIN PHOR"/>
    <property type="match status" value="1"/>
</dbReference>
<evidence type="ECO:0000256" key="11">
    <source>
        <dbReference type="ARBA" id="ARBA00023136"/>
    </source>
</evidence>
<reference evidence="15 16" key="1">
    <citation type="journal article" date="2018" name="Vet. Microbiol.">
        <title>Characterisation of Staphylococcus felis isolated from cats using whole genome sequencing.</title>
        <authorList>
            <person name="Worthing K."/>
            <person name="Pang S."/>
            <person name="Trott D.J."/>
            <person name="Abraham S."/>
            <person name="Coombs G.W."/>
            <person name="Jordan D."/>
            <person name="McIntyre L."/>
            <person name="Davies M.R."/>
            <person name="Norris J."/>
        </authorList>
    </citation>
    <scope>NUCLEOTIDE SEQUENCE [LARGE SCALE GENOMIC DNA]</scope>
    <source>
        <strain evidence="15 16">F25</strain>
    </source>
</reference>
<evidence type="ECO:0000259" key="14">
    <source>
        <dbReference type="PROSITE" id="PS50885"/>
    </source>
</evidence>
<dbReference type="SUPFAM" id="SSF55874">
    <property type="entry name" value="ATPase domain of HSP90 chaperone/DNA topoisomerase II/histidine kinase"/>
    <property type="match status" value="1"/>
</dbReference>
<dbReference type="PANTHER" id="PTHR45453:SF1">
    <property type="entry name" value="PHOSPHATE REGULON SENSOR PROTEIN PHOR"/>
    <property type="match status" value="1"/>
</dbReference>
<dbReference type="SMART" id="SM00387">
    <property type="entry name" value="HATPase_c"/>
    <property type="match status" value="1"/>
</dbReference>
<keyword evidence="4" id="KW-1003">Cell membrane</keyword>
<evidence type="ECO:0000256" key="5">
    <source>
        <dbReference type="ARBA" id="ARBA00022553"/>
    </source>
</evidence>
<dbReference type="Gene3D" id="1.10.287.130">
    <property type="match status" value="1"/>
</dbReference>
<dbReference type="SUPFAM" id="SSF47384">
    <property type="entry name" value="Homodimeric domain of signal transducing histidine kinase"/>
    <property type="match status" value="1"/>
</dbReference>
<dbReference type="Pfam" id="PF02518">
    <property type="entry name" value="HATPase_c"/>
    <property type="match status" value="1"/>
</dbReference>
<dbReference type="InterPro" id="IPR050351">
    <property type="entry name" value="BphY/WalK/GraS-like"/>
</dbReference>
<dbReference type="Pfam" id="PF00512">
    <property type="entry name" value="HisKA"/>
    <property type="match status" value="1"/>
</dbReference>
<dbReference type="InterPro" id="IPR003594">
    <property type="entry name" value="HATPase_dom"/>
</dbReference>
<proteinExistence type="predicted"/>
<evidence type="ECO:0000256" key="8">
    <source>
        <dbReference type="ARBA" id="ARBA00022777"/>
    </source>
</evidence>
<dbReference type="CDD" id="cd00075">
    <property type="entry name" value="HATPase"/>
    <property type="match status" value="1"/>
</dbReference>
<evidence type="ECO:0000259" key="13">
    <source>
        <dbReference type="PROSITE" id="PS50109"/>
    </source>
</evidence>
<evidence type="ECO:0000256" key="4">
    <source>
        <dbReference type="ARBA" id="ARBA00022475"/>
    </source>
</evidence>
<dbReference type="FunFam" id="3.30.565.10:FF:000006">
    <property type="entry name" value="Sensor histidine kinase WalK"/>
    <property type="match status" value="1"/>
</dbReference>
<evidence type="ECO:0000256" key="1">
    <source>
        <dbReference type="ARBA" id="ARBA00000085"/>
    </source>
</evidence>
<dbReference type="GO" id="GO:0004721">
    <property type="term" value="F:phosphoprotein phosphatase activity"/>
    <property type="evidence" value="ECO:0007669"/>
    <property type="project" value="TreeGrafter"/>
</dbReference>
<feature type="transmembrane region" description="Helical" evidence="12">
    <location>
        <begin position="7"/>
        <end position="26"/>
    </location>
</feature>
<keyword evidence="8 15" id="KW-0418">Kinase</keyword>
<keyword evidence="10" id="KW-0902">Two-component regulatory system</keyword>
<keyword evidence="7" id="KW-0547">Nucleotide-binding</keyword>
<dbReference type="SUPFAM" id="SSF158472">
    <property type="entry name" value="HAMP domain-like"/>
    <property type="match status" value="1"/>
</dbReference>
<dbReference type="GO" id="GO:0000155">
    <property type="term" value="F:phosphorelay sensor kinase activity"/>
    <property type="evidence" value="ECO:0007669"/>
    <property type="project" value="InterPro"/>
</dbReference>
<dbReference type="RefSeq" id="WP_115855741.1">
    <property type="nucleotide sequence ID" value="NZ_CAJUZR010000035.1"/>
</dbReference>
<dbReference type="EMBL" id="QKYD01000036">
    <property type="protein sequence ID" value="REI24455.1"/>
    <property type="molecule type" value="Genomic_DNA"/>
</dbReference>